<protein>
    <submittedName>
        <fullName evidence="3">(Perigord truffle) hypothetical protein</fullName>
    </submittedName>
</protein>
<keyword evidence="1" id="KW-0812">Transmembrane</keyword>
<accession>D5G970</accession>
<dbReference type="eggNOG" id="ENOG502S8NQ">
    <property type="taxonomic scope" value="Eukaryota"/>
</dbReference>
<evidence type="ECO:0000259" key="2">
    <source>
        <dbReference type="Pfam" id="PF00903"/>
    </source>
</evidence>
<dbReference type="GeneID" id="9184349"/>
<gene>
    <name evidence="3" type="ORF">GSTUM_00003177001</name>
</gene>
<name>D5G970_TUBMM</name>
<keyword evidence="1" id="KW-0472">Membrane</keyword>
<dbReference type="EMBL" id="FN430056">
    <property type="protein sequence ID" value="CAZ81063.1"/>
    <property type="molecule type" value="Genomic_DNA"/>
</dbReference>
<evidence type="ECO:0000313" key="3">
    <source>
        <dbReference type="EMBL" id="CAZ81063.1"/>
    </source>
</evidence>
<dbReference type="KEGG" id="tml:GSTUM_00003177001"/>
<dbReference type="Proteomes" id="UP000006911">
    <property type="component" value="Unassembled WGS sequence"/>
</dbReference>
<sequence length="162" mass="17792">MSSLLFLSTFHFFLSSEWFIILAFVLRIWTRLSSFISRLSVLLGSYEKCLAFPGVQSIGLKHHPTIWFQQLTPEDTRGVVNTLHIGIQAKDHAEVDAFYAAAIAAGGKCNGPPGPRPQYTKTYYGAFVFDPEGNNLEAMFMDPVKEAEANAEGCTAAKAQGA</sequence>
<dbReference type="InParanoid" id="D5G970"/>
<proteinExistence type="predicted"/>
<dbReference type="SUPFAM" id="SSF54593">
    <property type="entry name" value="Glyoxalase/Bleomycin resistance protein/Dihydroxybiphenyl dioxygenase"/>
    <property type="match status" value="1"/>
</dbReference>
<keyword evidence="1" id="KW-1133">Transmembrane helix</keyword>
<feature type="transmembrane region" description="Helical" evidence="1">
    <location>
        <begin position="6"/>
        <end position="29"/>
    </location>
</feature>
<dbReference type="PANTHER" id="PTHR35006:SF2">
    <property type="entry name" value="GLYOXALASE FAMILY PROTEIN (AFU_ORTHOLOGUE AFUA_5G14830)"/>
    <property type="match status" value="1"/>
</dbReference>
<evidence type="ECO:0000256" key="1">
    <source>
        <dbReference type="SAM" id="Phobius"/>
    </source>
</evidence>
<dbReference type="Gene3D" id="3.10.180.10">
    <property type="entry name" value="2,3-Dihydroxybiphenyl 1,2-Dioxygenase, domain 1"/>
    <property type="match status" value="1"/>
</dbReference>
<evidence type="ECO:0000313" key="4">
    <source>
        <dbReference type="Proteomes" id="UP000006911"/>
    </source>
</evidence>
<keyword evidence="4" id="KW-1185">Reference proteome</keyword>
<dbReference type="InterPro" id="IPR004360">
    <property type="entry name" value="Glyas_Fos-R_dOase_dom"/>
</dbReference>
<dbReference type="RefSeq" id="XP_002836872.1">
    <property type="nucleotide sequence ID" value="XM_002836826.1"/>
</dbReference>
<dbReference type="PANTHER" id="PTHR35006">
    <property type="entry name" value="GLYOXALASE FAMILY PROTEIN (AFU_ORTHOLOGUE AFUA_5G14830)"/>
    <property type="match status" value="1"/>
</dbReference>
<feature type="domain" description="Glyoxalase/fosfomycin resistance/dioxygenase" evidence="2">
    <location>
        <begin position="81"/>
        <end position="137"/>
    </location>
</feature>
<dbReference type="HOGENOM" id="CLU_1636645_0_0_1"/>
<dbReference type="AlphaFoldDB" id="D5G970"/>
<dbReference type="InterPro" id="IPR029068">
    <property type="entry name" value="Glyas_Bleomycin-R_OHBP_Dase"/>
</dbReference>
<dbReference type="Pfam" id="PF00903">
    <property type="entry name" value="Glyoxalase"/>
    <property type="match status" value="1"/>
</dbReference>
<dbReference type="STRING" id="656061.D5G970"/>
<reference evidence="3 4" key="1">
    <citation type="journal article" date="2010" name="Nature">
        <title>Perigord black truffle genome uncovers evolutionary origins and mechanisms of symbiosis.</title>
        <authorList>
            <person name="Martin F."/>
            <person name="Kohler A."/>
            <person name="Murat C."/>
            <person name="Balestrini R."/>
            <person name="Coutinho P.M."/>
            <person name="Jaillon O."/>
            <person name="Montanini B."/>
            <person name="Morin E."/>
            <person name="Noel B."/>
            <person name="Percudani R."/>
            <person name="Porcel B."/>
            <person name="Rubini A."/>
            <person name="Amicucci A."/>
            <person name="Amselem J."/>
            <person name="Anthouard V."/>
            <person name="Arcioni S."/>
            <person name="Artiguenave F."/>
            <person name="Aury J.M."/>
            <person name="Ballario P."/>
            <person name="Bolchi A."/>
            <person name="Brenna A."/>
            <person name="Brun A."/>
            <person name="Buee M."/>
            <person name="Cantarel B."/>
            <person name="Chevalier G."/>
            <person name="Couloux A."/>
            <person name="Da Silva C."/>
            <person name="Denoeud F."/>
            <person name="Duplessis S."/>
            <person name="Ghignone S."/>
            <person name="Hilselberger B."/>
            <person name="Iotti M."/>
            <person name="Marcais B."/>
            <person name="Mello A."/>
            <person name="Miranda M."/>
            <person name="Pacioni G."/>
            <person name="Quesneville H."/>
            <person name="Riccioni C."/>
            <person name="Ruotolo R."/>
            <person name="Splivallo R."/>
            <person name="Stocchi V."/>
            <person name="Tisserant E."/>
            <person name="Viscomi A.R."/>
            <person name="Zambonelli A."/>
            <person name="Zampieri E."/>
            <person name="Henrissat B."/>
            <person name="Lebrun M.H."/>
            <person name="Paolocci F."/>
            <person name="Bonfante P."/>
            <person name="Ottonello S."/>
            <person name="Wincker P."/>
        </authorList>
    </citation>
    <scope>NUCLEOTIDE SEQUENCE [LARGE SCALE GENOMIC DNA]</scope>
    <source>
        <strain evidence="3 4">Mel28</strain>
    </source>
</reference>
<organism evidence="3 4">
    <name type="scientific">Tuber melanosporum (strain Mel28)</name>
    <name type="common">Perigord black truffle</name>
    <dbReference type="NCBI Taxonomy" id="656061"/>
    <lineage>
        <taxon>Eukaryota</taxon>
        <taxon>Fungi</taxon>
        <taxon>Dikarya</taxon>
        <taxon>Ascomycota</taxon>
        <taxon>Pezizomycotina</taxon>
        <taxon>Pezizomycetes</taxon>
        <taxon>Pezizales</taxon>
        <taxon>Tuberaceae</taxon>
        <taxon>Tuber</taxon>
    </lineage>
</organism>